<dbReference type="Proteomes" id="UP000835052">
    <property type="component" value="Unassembled WGS sequence"/>
</dbReference>
<dbReference type="InterPro" id="IPR004092">
    <property type="entry name" value="Mbt"/>
</dbReference>
<feature type="compositionally biased region" description="Polar residues" evidence="3">
    <location>
        <begin position="355"/>
        <end position="365"/>
    </location>
</feature>
<keyword evidence="1" id="KW-0677">Repeat</keyword>
<dbReference type="SUPFAM" id="SSF63748">
    <property type="entry name" value="Tudor/PWWP/MBT"/>
    <property type="match status" value="2"/>
</dbReference>
<dbReference type="Gene3D" id="2.30.30.140">
    <property type="match status" value="2"/>
</dbReference>
<evidence type="ECO:0000256" key="1">
    <source>
        <dbReference type="ARBA" id="ARBA00022737"/>
    </source>
</evidence>
<sequence>MRVGSWASPRRQMQSDACQKLPFKWLPAMKPRGVDSAFPKGKTSHFAQGGPSCTSLRLHSISTLILSAARMRKPSSYFGQSLEITECGEFCGWEAYLNETASSAAPASSFHQSREPPTNQFRVGFRLSCRHPNKAVGDCLATISSVEKVWIVVEVDQFIPNSPKSLRFVVDDPALQPIELPVSKSSPKNPRHLNHRENSSPEFFAPKSWFNQIVVNRPKSNLFEVGQKLEVASLKRTEFKTFPATIVAVHGDNITIHFDGLSSKHDFQVPYYSKDIFPAGYSSKAGIFIQSVAQNHLSLTKRAIPLARDFRVLRGFVSESDSEENIPEEVSRQISDDDEQYDVDVAQKEERRRGSISSNDSTDSVESMPLEEVLGKPTEQEMSRSRKRPRSRDSDDSSIVSCGAHVEISDVSNNLNAVSEVVEQLTGFDWQCPSSSMELTESFEESTVNVIVNKTRNIIPCNFSFEEVCRNFKDEYVSYPLTTVYHELMMGLARSTLDPELFVEVIPPTQSRLVSICVIMKKIGRRVLFICRLLQFFTVIDPDKRLHETRAREMWFSKMSVERLITILFSNGKLTIEEVKTLKKNEIDGQAVLQMSTEDIQELSGDQEIVAKRLIEAFDFVRRTCDMERSDWIPLIKI</sequence>
<dbReference type="GO" id="GO:0045892">
    <property type="term" value="P:negative regulation of DNA-templated transcription"/>
    <property type="evidence" value="ECO:0007669"/>
    <property type="project" value="TreeGrafter"/>
</dbReference>
<reference evidence="4" key="1">
    <citation type="submission" date="2020-10" db="EMBL/GenBank/DDBJ databases">
        <authorList>
            <person name="Kikuchi T."/>
        </authorList>
    </citation>
    <scope>NUCLEOTIDE SEQUENCE</scope>
    <source>
        <strain evidence="4">NKZ352</strain>
    </source>
</reference>
<name>A0A8S1HRB1_9PELO</name>
<dbReference type="GO" id="GO:0003682">
    <property type="term" value="F:chromatin binding"/>
    <property type="evidence" value="ECO:0007669"/>
    <property type="project" value="TreeGrafter"/>
</dbReference>
<feature type="repeat" description="MBT" evidence="2">
    <location>
        <begin position="187"/>
        <end position="292"/>
    </location>
</feature>
<dbReference type="AlphaFoldDB" id="A0A8S1HRB1"/>
<comment type="caution">
    <text evidence="4">The sequence shown here is derived from an EMBL/GenBank/DDBJ whole genome shotgun (WGS) entry which is preliminary data.</text>
</comment>
<dbReference type="GO" id="GO:0005634">
    <property type="term" value="C:nucleus"/>
    <property type="evidence" value="ECO:0007669"/>
    <property type="project" value="InterPro"/>
</dbReference>
<evidence type="ECO:0000256" key="2">
    <source>
        <dbReference type="PROSITE-ProRule" id="PRU00459"/>
    </source>
</evidence>
<evidence type="ECO:0000256" key="3">
    <source>
        <dbReference type="SAM" id="MobiDB-lite"/>
    </source>
</evidence>
<evidence type="ECO:0000313" key="4">
    <source>
        <dbReference type="EMBL" id="CAD6195600.1"/>
    </source>
</evidence>
<dbReference type="SMART" id="SM00561">
    <property type="entry name" value="MBT"/>
    <property type="match status" value="1"/>
</dbReference>
<keyword evidence="5" id="KW-1185">Reference proteome</keyword>
<dbReference type="GO" id="GO:0042393">
    <property type="term" value="F:histone binding"/>
    <property type="evidence" value="ECO:0007669"/>
    <property type="project" value="TreeGrafter"/>
</dbReference>
<accession>A0A8S1HRB1</accession>
<feature type="region of interest" description="Disordered" evidence="3">
    <location>
        <begin position="346"/>
        <end position="399"/>
    </location>
</feature>
<proteinExistence type="predicted"/>
<dbReference type="EMBL" id="CAJGYM010000057">
    <property type="protein sequence ID" value="CAD6195600.1"/>
    <property type="molecule type" value="Genomic_DNA"/>
</dbReference>
<dbReference type="InterPro" id="IPR050548">
    <property type="entry name" value="PcG_chromatin_remod_factors"/>
</dbReference>
<gene>
    <name evidence="4" type="ORF">CAUJ_LOCUS11519</name>
</gene>
<evidence type="ECO:0000313" key="5">
    <source>
        <dbReference type="Proteomes" id="UP000835052"/>
    </source>
</evidence>
<protein>
    <submittedName>
        <fullName evidence="4">Uncharacterized protein</fullName>
    </submittedName>
</protein>
<dbReference type="PROSITE" id="PS51079">
    <property type="entry name" value="MBT"/>
    <property type="match status" value="1"/>
</dbReference>
<feature type="region of interest" description="Disordered" evidence="3">
    <location>
        <begin position="321"/>
        <end position="340"/>
    </location>
</feature>
<organism evidence="4 5">
    <name type="scientific">Caenorhabditis auriculariae</name>
    <dbReference type="NCBI Taxonomy" id="2777116"/>
    <lineage>
        <taxon>Eukaryota</taxon>
        <taxon>Metazoa</taxon>
        <taxon>Ecdysozoa</taxon>
        <taxon>Nematoda</taxon>
        <taxon>Chromadorea</taxon>
        <taxon>Rhabditida</taxon>
        <taxon>Rhabditina</taxon>
        <taxon>Rhabditomorpha</taxon>
        <taxon>Rhabditoidea</taxon>
        <taxon>Rhabditidae</taxon>
        <taxon>Peloderinae</taxon>
        <taxon>Caenorhabditis</taxon>
    </lineage>
</organism>
<dbReference type="OrthoDB" id="5912862at2759"/>
<dbReference type="PANTHER" id="PTHR12247">
    <property type="entry name" value="POLYCOMB GROUP PROTEIN"/>
    <property type="match status" value="1"/>
</dbReference>
<dbReference type="Pfam" id="PF02820">
    <property type="entry name" value="MBT"/>
    <property type="match status" value="1"/>
</dbReference>